<reference evidence="2" key="1">
    <citation type="submission" date="2018-05" db="EMBL/GenBank/DDBJ databases">
        <authorList>
            <person name="Deangelis K."/>
            <person name="Huntemann M."/>
            <person name="Clum A."/>
            <person name="Pillay M."/>
            <person name="Palaniappan K."/>
            <person name="Varghese N."/>
            <person name="Mikhailova N."/>
            <person name="Stamatis D."/>
            <person name="Reddy T."/>
            <person name="Daum C."/>
            <person name="Shapiro N."/>
            <person name="Ivanova N."/>
            <person name="Kyrpides N."/>
            <person name="Woyke T."/>
        </authorList>
    </citation>
    <scope>NUCLEOTIDE SEQUENCE [LARGE SCALE GENOMIC DNA]</scope>
    <source>
        <strain evidence="2">GAS496</strain>
    </source>
</reference>
<dbReference type="AlphaFoldDB" id="A0A318HSE6"/>
<dbReference type="OrthoDB" id="4750196at2"/>
<comment type="caution">
    <text evidence="1">The sequence shown here is derived from an EMBL/GenBank/DDBJ whole genome shotgun (WGS) entry which is preliminary data.</text>
</comment>
<dbReference type="Proteomes" id="UP000247781">
    <property type="component" value="Unassembled WGS sequence"/>
</dbReference>
<sequence>MSWLLAAFIPALLMLATFGLQRLESSLDDAAVSASDVAEFLDQAEPDDVNTLAREGMGRALDGLHQRLSEREWLLDAPTGARDMASLPNRLVVHHRSNPEFQPTRHANRV</sequence>
<protein>
    <submittedName>
        <fullName evidence="1">Uncharacterized protein</fullName>
    </submittedName>
</protein>
<dbReference type="EMBL" id="QJJU01000001">
    <property type="protein sequence ID" value="PXX13336.1"/>
    <property type="molecule type" value="Genomic_DNA"/>
</dbReference>
<gene>
    <name evidence="1" type="ORF">C8E89_101492</name>
</gene>
<accession>A0A318HSE6</accession>
<name>A0A318HSE6_9MYCO</name>
<reference evidence="1 2" key="2">
    <citation type="submission" date="2018-06" db="EMBL/GenBank/DDBJ databases">
        <title>Sequencing of bacterial isolates from soil warming experiment in Harvard Forest, Massachusetts, USA.</title>
        <authorList>
            <person name="Deangelis K.PhD."/>
        </authorList>
    </citation>
    <scope>NUCLEOTIDE SEQUENCE [LARGE SCALE GENOMIC DNA]</scope>
    <source>
        <strain evidence="1 2">GAS496</strain>
    </source>
</reference>
<keyword evidence="2" id="KW-1185">Reference proteome</keyword>
<evidence type="ECO:0000313" key="2">
    <source>
        <dbReference type="Proteomes" id="UP000247781"/>
    </source>
</evidence>
<evidence type="ECO:0000313" key="1">
    <source>
        <dbReference type="EMBL" id="PXX13336.1"/>
    </source>
</evidence>
<proteinExistence type="predicted"/>
<organism evidence="1 2">
    <name type="scientific">Mycolicibacterium moriokaense</name>
    <dbReference type="NCBI Taxonomy" id="39691"/>
    <lineage>
        <taxon>Bacteria</taxon>
        <taxon>Bacillati</taxon>
        <taxon>Actinomycetota</taxon>
        <taxon>Actinomycetes</taxon>
        <taxon>Mycobacteriales</taxon>
        <taxon>Mycobacteriaceae</taxon>
        <taxon>Mycolicibacterium</taxon>
    </lineage>
</organism>